<dbReference type="PANTHER" id="PTHR31286:SF153">
    <property type="entry name" value="DUF4283 DOMAIN PROTEIN"/>
    <property type="match status" value="1"/>
</dbReference>
<dbReference type="OrthoDB" id="1750469at2759"/>
<comment type="caution">
    <text evidence="2">The sequence shown here is derived from an EMBL/GenBank/DDBJ whole genome shotgun (WGS) entry which is preliminary data.</text>
</comment>
<organism evidence="2 3">
    <name type="scientific">Gossypium stocksii</name>
    <dbReference type="NCBI Taxonomy" id="47602"/>
    <lineage>
        <taxon>Eukaryota</taxon>
        <taxon>Viridiplantae</taxon>
        <taxon>Streptophyta</taxon>
        <taxon>Embryophyta</taxon>
        <taxon>Tracheophyta</taxon>
        <taxon>Spermatophyta</taxon>
        <taxon>Magnoliopsida</taxon>
        <taxon>eudicotyledons</taxon>
        <taxon>Gunneridae</taxon>
        <taxon>Pentapetalae</taxon>
        <taxon>rosids</taxon>
        <taxon>malvids</taxon>
        <taxon>Malvales</taxon>
        <taxon>Malvaceae</taxon>
        <taxon>Malvoideae</taxon>
        <taxon>Gossypium</taxon>
    </lineage>
</organism>
<dbReference type="Proteomes" id="UP000828251">
    <property type="component" value="Unassembled WGS sequence"/>
</dbReference>
<dbReference type="InterPro" id="IPR025558">
    <property type="entry name" value="DUF4283"/>
</dbReference>
<protein>
    <recommendedName>
        <fullName evidence="1">DUF4283 domain-containing protein</fullName>
    </recommendedName>
</protein>
<keyword evidence="3" id="KW-1185">Reference proteome</keyword>
<accession>A0A9D3UIZ1</accession>
<feature type="domain" description="DUF4283" evidence="1">
    <location>
        <begin position="1"/>
        <end position="63"/>
    </location>
</feature>
<dbReference type="PANTHER" id="PTHR31286">
    <property type="entry name" value="GLYCINE-RICH CELL WALL STRUCTURAL PROTEIN 1.8-LIKE"/>
    <property type="match status" value="1"/>
</dbReference>
<evidence type="ECO:0000313" key="2">
    <source>
        <dbReference type="EMBL" id="KAH1045669.1"/>
    </source>
</evidence>
<evidence type="ECO:0000313" key="3">
    <source>
        <dbReference type="Proteomes" id="UP000828251"/>
    </source>
</evidence>
<dbReference type="EMBL" id="JAIQCV010000011">
    <property type="protein sequence ID" value="KAH1045669.1"/>
    <property type="molecule type" value="Genomic_DNA"/>
</dbReference>
<dbReference type="Pfam" id="PF14111">
    <property type="entry name" value="DUF4283"/>
    <property type="match status" value="1"/>
</dbReference>
<dbReference type="InterPro" id="IPR040256">
    <property type="entry name" value="At4g02000-like"/>
</dbReference>
<name>A0A9D3UIZ1_9ROSI</name>
<gene>
    <name evidence="2" type="ORF">J1N35_036453</name>
</gene>
<reference evidence="2 3" key="1">
    <citation type="journal article" date="2021" name="Plant Biotechnol. J.">
        <title>Multi-omics assisted identification of the key and species-specific regulatory components of drought-tolerant mechanisms in Gossypium stocksii.</title>
        <authorList>
            <person name="Yu D."/>
            <person name="Ke L."/>
            <person name="Zhang D."/>
            <person name="Wu Y."/>
            <person name="Sun Y."/>
            <person name="Mei J."/>
            <person name="Sun J."/>
            <person name="Sun Y."/>
        </authorList>
    </citation>
    <scope>NUCLEOTIDE SEQUENCE [LARGE SCALE GENOMIC DNA]</scope>
    <source>
        <strain evidence="3">cv. E1</strain>
        <tissue evidence="2">Leaf</tissue>
    </source>
</reference>
<evidence type="ECO:0000259" key="1">
    <source>
        <dbReference type="Pfam" id="PF14111"/>
    </source>
</evidence>
<dbReference type="AlphaFoldDB" id="A0A9D3UIZ1"/>
<proteinExistence type="predicted"/>
<sequence length="194" mass="22948">MRSGMANLWHPLRGVQISNLGDKRFLFQVFHKMDIDRVLNGDPWTFNNHLLVIHRLEDGEDPMKVPPIYMTFWVQVHDLPLGFFTESIAKKLGDFMDHCPLLNHTELESNRLMQKRFQSEAWWVMEECFEEEVKQICQSTSGDMLAKLERVRKGLVRWVGFVRNNRESLKRDLTRKLKEMMGKDRGDENIVELS</sequence>